<dbReference type="InterPro" id="IPR000571">
    <property type="entry name" value="Znf_CCCH"/>
</dbReference>
<keyword evidence="10" id="KW-1185">Reference proteome</keyword>
<dbReference type="InterPro" id="IPR036855">
    <property type="entry name" value="Znf_CCCH_sf"/>
</dbReference>
<evidence type="ECO:0000256" key="1">
    <source>
        <dbReference type="ARBA" id="ARBA00022723"/>
    </source>
</evidence>
<dbReference type="AlphaFoldDB" id="A0A1R0H6Q2"/>
<evidence type="ECO:0000259" key="8">
    <source>
        <dbReference type="PROSITE" id="PS50103"/>
    </source>
</evidence>
<feature type="coiled-coil region" evidence="6">
    <location>
        <begin position="346"/>
        <end position="380"/>
    </location>
</feature>
<dbReference type="GO" id="GO:0003729">
    <property type="term" value="F:mRNA binding"/>
    <property type="evidence" value="ECO:0007669"/>
    <property type="project" value="InterPro"/>
</dbReference>
<dbReference type="GO" id="GO:0008270">
    <property type="term" value="F:zinc ion binding"/>
    <property type="evidence" value="ECO:0007669"/>
    <property type="project" value="UniProtKB-KW"/>
</dbReference>
<feature type="compositionally biased region" description="Polar residues" evidence="7">
    <location>
        <begin position="91"/>
        <end position="105"/>
    </location>
</feature>
<evidence type="ECO:0000256" key="6">
    <source>
        <dbReference type="SAM" id="Coils"/>
    </source>
</evidence>
<feature type="region of interest" description="Disordered" evidence="7">
    <location>
        <begin position="1"/>
        <end position="21"/>
    </location>
</feature>
<dbReference type="SUPFAM" id="SSF90229">
    <property type="entry name" value="CCCH zinc finger"/>
    <property type="match status" value="2"/>
</dbReference>
<feature type="domain" description="C3H1-type" evidence="8">
    <location>
        <begin position="151"/>
        <end position="179"/>
    </location>
</feature>
<evidence type="ECO:0000256" key="7">
    <source>
        <dbReference type="SAM" id="MobiDB-lite"/>
    </source>
</evidence>
<feature type="region of interest" description="Disordered" evidence="7">
    <location>
        <begin position="213"/>
        <end position="243"/>
    </location>
</feature>
<evidence type="ECO:0000256" key="5">
    <source>
        <dbReference type="PROSITE-ProRule" id="PRU00723"/>
    </source>
</evidence>
<dbReference type="SMART" id="SM00356">
    <property type="entry name" value="ZnF_C3H1"/>
    <property type="match status" value="2"/>
</dbReference>
<reference evidence="9 10" key="1">
    <citation type="journal article" date="2016" name="Mol. Biol. Evol.">
        <title>Genome-Wide Survey of Gut Fungi (Harpellales) Reveals the First Horizontally Transferred Ubiquitin Gene from a Mosquito Host.</title>
        <authorList>
            <person name="Wang Y."/>
            <person name="White M.M."/>
            <person name="Kvist S."/>
            <person name="Moncalvo J.M."/>
        </authorList>
    </citation>
    <scope>NUCLEOTIDE SEQUENCE [LARGE SCALE GENOMIC DNA]</scope>
    <source>
        <strain evidence="9 10">ALG-7-W6</strain>
    </source>
</reference>
<feature type="compositionally biased region" description="Basic and acidic residues" evidence="7">
    <location>
        <begin position="1"/>
        <end position="11"/>
    </location>
</feature>
<gene>
    <name evidence="9" type="ORF">AYI68_g958</name>
</gene>
<feature type="zinc finger region" description="C3H1-type" evidence="5">
    <location>
        <begin position="151"/>
        <end position="179"/>
    </location>
</feature>
<dbReference type="InterPro" id="IPR045877">
    <property type="entry name" value="ZFP36-like"/>
</dbReference>
<dbReference type="FunFam" id="4.10.1000.10:FF:000001">
    <property type="entry name" value="zinc finger CCCH domain-containing protein 15-like"/>
    <property type="match status" value="1"/>
</dbReference>
<dbReference type="EMBL" id="LSSL01000322">
    <property type="protein sequence ID" value="OLY84870.1"/>
    <property type="molecule type" value="Genomic_DNA"/>
</dbReference>
<protein>
    <submittedName>
        <fullName evidence="9">Zinc finger protein 36, C3H1 type-like 1</fullName>
    </submittedName>
</protein>
<dbReference type="Pfam" id="PF00642">
    <property type="entry name" value="zf-CCCH"/>
    <property type="match status" value="2"/>
</dbReference>
<dbReference type="GO" id="GO:0010468">
    <property type="term" value="P:regulation of gene expression"/>
    <property type="evidence" value="ECO:0007669"/>
    <property type="project" value="UniProtKB-ARBA"/>
</dbReference>
<feature type="domain" description="C3H1-type" evidence="8">
    <location>
        <begin position="113"/>
        <end position="141"/>
    </location>
</feature>
<dbReference type="STRING" id="133383.A0A1R0H6Q2"/>
<dbReference type="OrthoDB" id="410307at2759"/>
<sequence length="510" mass="57504">MNSSPKLEENKPSLLSSNAANIQKNDMLTEITTPNQDTNVDLLGGFLRKISFSDEEGSDKTVSDYSEARLSNSQSRGSPYFANVERKTKSKSQNTTWGPNNNKNSASKDDPDLFKTEICEKWAISGNCAYGELCRFAHGKSELNNRSRHPKYRTRLCKKFSKTGVCPYGNRCDYLHVYSENGKISSGYKDLTARKPELSDGSFTKAKNIQFNKSPKDKEFSSSNNSFKGLEKNHDNNINTQSRHDLKEPIKKNINNNSAITNNNSSWYQNETLISQNPYAYGVKNSLSISQGNKYLGIGSDRFRIGNFGLNDRLDLSAQRNPIDQNDKHFNDDNILGPLPYGFSRIPKASATKEDSNKNLNELEKRFNDFKDNLGSFQDVRGQSILFNKKIPTNPEISRNEFSLYNHINPIDKKHSPYPSSTVDIISSRSDLQNTKKGSAKLDAAESVTNFVYTPSRYGLSEFIYNSELLASGILGNTINSQEHSGIPRPQNNLQDRLMTLENLNRKYGY</sequence>
<evidence type="ECO:0000256" key="4">
    <source>
        <dbReference type="ARBA" id="ARBA00022833"/>
    </source>
</evidence>
<keyword evidence="4 5" id="KW-0862">Zinc</keyword>
<evidence type="ECO:0000256" key="3">
    <source>
        <dbReference type="ARBA" id="ARBA00022771"/>
    </source>
</evidence>
<organism evidence="9 10">
    <name type="scientific">Smittium mucronatum</name>
    <dbReference type="NCBI Taxonomy" id="133383"/>
    <lineage>
        <taxon>Eukaryota</taxon>
        <taxon>Fungi</taxon>
        <taxon>Fungi incertae sedis</taxon>
        <taxon>Zoopagomycota</taxon>
        <taxon>Kickxellomycotina</taxon>
        <taxon>Harpellomycetes</taxon>
        <taxon>Harpellales</taxon>
        <taxon>Legeriomycetaceae</taxon>
        <taxon>Smittium</taxon>
    </lineage>
</organism>
<evidence type="ECO:0000313" key="9">
    <source>
        <dbReference type="EMBL" id="OLY84870.1"/>
    </source>
</evidence>
<evidence type="ECO:0000256" key="2">
    <source>
        <dbReference type="ARBA" id="ARBA00022737"/>
    </source>
</evidence>
<dbReference type="PANTHER" id="PTHR12547:SF18">
    <property type="entry name" value="PROTEIN TIS11"/>
    <property type="match status" value="1"/>
</dbReference>
<feature type="zinc finger region" description="C3H1-type" evidence="5">
    <location>
        <begin position="113"/>
        <end position="141"/>
    </location>
</feature>
<feature type="region of interest" description="Disordered" evidence="7">
    <location>
        <begin position="56"/>
        <end position="110"/>
    </location>
</feature>
<dbReference type="PROSITE" id="PS50103">
    <property type="entry name" value="ZF_C3H1"/>
    <property type="match status" value="2"/>
</dbReference>
<comment type="caution">
    <text evidence="9">The sequence shown here is derived from an EMBL/GenBank/DDBJ whole genome shotgun (WGS) entry which is preliminary data.</text>
</comment>
<evidence type="ECO:0000313" key="10">
    <source>
        <dbReference type="Proteomes" id="UP000187455"/>
    </source>
</evidence>
<keyword evidence="3 5" id="KW-0863">Zinc-finger</keyword>
<dbReference type="Proteomes" id="UP000187455">
    <property type="component" value="Unassembled WGS sequence"/>
</dbReference>
<keyword evidence="2" id="KW-0677">Repeat</keyword>
<keyword evidence="1 5" id="KW-0479">Metal-binding</keyword>
<keyword evidence="6" id="KW-0175">Coiled coil</keyword>
<dbReference type="FunFam" id="4.10.1000.10:FF:000018">
    <property type="entry name" value="Zinc finger protein"/>
    <property type="match status" value="1"/>
</dbReference>
<name>A0A1R0H6Q2_9FUNG</name>
<dbReference type="PANTHER" id="PTHR12547">
    <property type="entry name" value="CCCH ZINC FINGER/TIS11-RELATED"/>
    <property type="match status" value="1"/>
</dbReference>
<accession>A0A1R0H6Q2</accession>
<dbReference type="Gene3D" id="4.10.1000.10">
    <property type="entry name" value="Zinc finger, CCCH-type"/>
    <property type="match status" value="1"/>
</dbReference>
<proteinExistence type="predicted"/>
<dbReference type="Gene3D" id="6.10.250.3220">
    <property type="match status" value="1"/>
</dbReference>